<organism evidence="2 3">
    <name type="scientific">Pleurodeles waltl</name>
    <name type="common">Iberian ribbed newt</name>
    <dbReference type="NCBI Taxonomy" id="8319"/>
    <lineage>
        <taxon>Eukaryota</taxon>
        <taxon>Metazoa</taxon>
        <taxon>Chordata</taxon>
        <taxon>Craniata</taxon>
        <taxon>Vertebrata</taxon>
        <taxon>Euteleostomi</taxon>
        <taxon>Amphibia</taxon>
        <taxon>Batrachia</taxon>
        <taxon>Caudata</taxon>
        <taxon>Salamandroidea</taxon>
        <taxon>Salamandridae</taxon>
        <taxon>Pleurodelinae</taxon>
        <taxon>Pleurodeles</taxon>
    </lineage>
</organism>
<proteinExistence type="predicted"/>
<evidence type="ECO:0000313" key="2">
    <source>
        <dbReference type="EMBL" id="KAJ1115922.1"/>
    </source>
</evidence>
<evidence type="ECO:0000313" key="3">
    <source>
        <dbReference type="Proteomes" id="UP001066276"/>
    </source>
</evidence>
<comment type="caution">
    <text evidence="2">The sequence shown here is derived from an EMBL/GenBank/DDBJ whole genome shotgun (WGS) entry which is preliminary data.</text>
</comment>
<evidence type="ECO:0000256" key="1">
    <source>
        <dbReference type="SAM" id="MobiDB-lite"/>
    </source>
</evidence>
<dbReference type="Proteomes" id="UP001066276">
    <property type="component" value="Chromosome 8"/>
</dbReference>
<protein>
    <submittedName>
        <fullName evidence="2">Uncharacterized protein</fullName>
    </submittedName>
</protein>
<reference evidence="2" key="1">
    <citation type="journal article" date="2022" name="bioRxiv">
        <title>Sequencing and chromosome-scale assembly of the giantPleurodeles waltlgenome.</title>
        <authorList>
            <person name="Brown T."/>
            <person name="Elewa A."/>
            <person name="Iarovenko S."/>
            <person name="Subramanian E."/>
            <person name="Araus A.J."/>
            <person name="Petzold A."/>
            <person name="Susuki M."/>
            <person name="Suzuki K.-i.T."/>
            <person name="Hayashi T."/>
            <person name="Toyoda A."/>
            <person name="Oliveira C."/>
            <person name="Osipova E."/>
            <person name="Leigh N.D."/>
            <person name="Simon A."/>
            <person name="Yun M.H."/>
        </authorList>
    </citation>
    <scope>NUCLEOTIDE SEQUENCE</scope>
    <source>
        <strain evidence="2">20211129_DDA</strain>
        <tissue evidence="2">Liver</tissue>
    </source>
</reference>
<keyword evidence="3" id="KW-1185">Reference proteome</keyword>
<gene>
    <name evidence="2" type="ORF">NDU88_004142</name>
</gene>
<dbReference type="EMBL" id="JANPWB010000012">
    <property type="protein sequence ID" value="KAJ1115922.1"/>
    <property type="molecule type" value="Genomic_DNA"/>
</dbReference>
<name>A0AAV7NMP7_PLEWA</name>
<accession>A0AAV7NMP7</accession>
<feature type="region of interest" description="Disordered" evidence="1">
    <location>
        <begin position="1"/>
        <end position="26"/>
    </location>
</feature>
<sequence>MERRRSSRSVRGERQGRTGDATGRESEEALWDAAWAVTGDCVLGMPADSSSGGYEGGKDSPVLILVAPDDLAGGAWTVGATVGTHGEMPHLQIPSHA</sequence>
<dbReference type="AlphaFoldDB" id="A0AAV7NMP7"/>